<protein>
    <submittedName>
        <fullName evidence="5">Family 10 xylanase</fullName>
    </submittedName>
</protein>
<dbReference type="GO" id="GO:0045493">
    <property type="term" value="P:xylan catabolic process"/>
    <property type="evidence" value="ECO:0007669"/>
    <property type="project" value="UniProtKB-KW"/>
</dbReference>
<sequence>YDWDVGNEAIDDKGGKINRHSPCCPICGEDCIAEVFDYYLEHDPNVVLFYNDYATEKPDNYDKSYPLDMQLIYALVTILGVSVQSH</sequence>
<dbReference type="EMBL" id="FJ528027">
    <property type="protein sequence ID" value="ACL37269.1"/>
    <property type="molecule type" value="Genomic_DNA"/>
</dbReference>
<feature type="non-terminal residue" evidence="5">
    <location>
        <position position="86"/>
    </location>
</feature>
<dbReference type="AlphaFoldDB" id="B8YEX7"/>
<keyword evidence="1" id="KW-0378">Hydrolase</keyword>
<evidence type="ECO:0000256" key="3">
    <source>
        <dbReference type="ARBA" id="ARBA00023326"/>
    </source>
</evidence>
<dbReference type="InterPro" id="IPR017853">
    <property type="entry name" value="GH"/>
</dbReference>
<dbReference type="CAZy" id="GH10">
    <property type="family name" value="Glycoside Hydrolase Family 10"/>
</dbReference>
<proteinExistence type="predicted"/>
<reference evidence="5" key="1">
    <citation type="submission" date="2008-12" db="EMBL/GenBank/DDBJ databases">
        <title>Xylanase diversity in alpine tundra soil of Tianshan Mountains.</title>
        <authorList>
            <person name="Wang G."/>
            <person name="Wang Y."/>
            <person name="Huang H."/>
            <person name="Luo H."/>
            <person name="Shi P."/>
            <person name="Yang P."/>
            <person name="Meng K."/>
            <person name="Bai Y."/>
            <person name="Yuan T."/>
            <person name="Wu N."/>
            <person name="Fan Y."/>
            <person name="Yao B."/>
        </authorList>
    </citation>
    <scope>NUCLEOTIDE SEQUENCE</scope>
</reference>
<dbReference type="PROSITE" id="PS51760">
    <property type="entry name" value="GH10_2"/>
    <property type="match status" value="1"/>
</dbReference>
<feature type="domain" description="GH10" evidence="4">
    <location>
        <begin position="1"/>
        <end position="86"/>
    </location>
</feature>
<dbReference type="InterPro" id="IPR001000">
    <property type="entry name" value="GH10_dom"/>
</dbReference>
<evidence type="ECO:0000313" key="5">
    <source>
        <dbReference type="EMBL" id="ACL37269.1"/>
    </source>
</evidence>
<keyword evidence="3" id="KW-0624">Polysaccharide degradation</keyword>
<dbReference type="Gene3D" id="3.20.20.80">
    <property type="entry name" value="Glycosidases"/>
    <property type="match status" value="1"/>
</dbReference>
<evidence type="ECO:0000256" key="2">
    <source>
        <dbReference type="ARBA" id="ARBA00023277"/>
    </source>
</evidence>
<accession>B8YEX7</accession>
<dbReference type="GO" id="GO:0004553">
    <property type="term" value="F:hydrolase activity, hydrolyzing O-glycosyl compounds"/>
    <property type="evidence" value="ECO:0007669"/>
    <property type="project" value="InterPro"/>
</dbReference>
<dbReference type="Pfam" id="PF00331">
    <property type="entry name" value="Glyco_hydro_10"/>
    <property type="match status" value="1"/>
</dbReference>
<keyword evidence="2" id="KW-0119">Carbohydrate metabolism</keyword>
<organism evidence="5">
    <name type="scientific">uncultured organism</name>
    <dbReference type="NCBI Taxonomy" id="155900"/>
    <lineage>
        <taxon>unclassified sequences</taxon>
        <taxon>environmental samples</taxon>
    </lineage>
</organism>
<feature type="non-terminal residue" evidence="5">
    <location>
        <position position="1"/>
    </location>
</feature>
<evidence type="ECO:0000259" key="4">
    <source>
        <dbReference type="PROSITE" id="PS51760"/>
    </source>
</evidence>
<dbReference type="SUPFAM" id="SSF51445">
    <property type="entry name" value="(Trans)glycosidases"/>
    <property type="match status" value="1"/>
</dbReference>
<keyword evidence="5" id="KW-0858">Xylan degradation</keyword>
<evidence type="ECO:0000256" key="1">
    <source>
        <dbReference type="ARBA" id="ARBA00022801"/>
    </source>
</evidence>
<name>B8YEX7_9ZZZZ</name>